<dbReference type="HOGENOM" id="CLU_2889472_0_0_1"/>
<dbReference type="AlphaFoldDB" id="A0A0D9Z4V0"/>
<proteinExistence type="predicted"/>
<reference evidence="1" key="2">
    <citation type="submission" date="2018-05" db="EMBL/GenBank/DDBJ databases">
        <title>OgluRS3 (Oryza glumaepatula Reference Sequence Version 3).</title>
        <authorList>
            <person name="Zhang J."/>
            <person name="Kudrna D."/>
            <person name="Lee S."/>
            <person name="Talag J."/>
            <person name="Welchert J."/>
            <person name="Wing R.A."/>
        </authorList>
    </citation>
    <scope>NUCLEOTIDE SEQUENCE [LARGE SCALE GENOMIC DNA]</scope>
</reference>
<accession>A0A0D9Z4V0</accession>
<evidence type="ECO:0000313" key="1">
    <source>
        <dbReference type="EnsemblPlants" id="OGLUM03G10950.1"/>
    </source>
</evidence>
<protein>
    <submittedName>
        <fullName evidence="1">Uncharacterized protein</fullName>
    </submittedName>
</protein>
<keyword evidence="2" id="KW-1185">Reference proteome</keyword>
<organism evidence="1">
    <name type="scientific">Oryza glumipatula</name>
    <dbReference type="NCBI Taxonomy" id="40148"/>
    <lineage>
        <taxon>Eukaryota</taxon>
        <taxon>Viridiplantae</taxon>
        <taxon>Streptophyta</taxon>
        <taxon>Embryophyta</taxon>
        <taxon>Tracheophyta</taxon>
        <taxon>Spermatophyta</taxon>
        <taxon>Magnoliopsida</taxon>
        <taxon>Liliopsida</taxon>
        <taxon>Poales</taxon>
        <taxon>Poaceae</taxon>
        <taxon>BOP clade</taxon>
        <taxon>Oryzoideae</taxon>
        <taxon>Oryzeae</taxon>
        <taxon>Oryzinae</taxon>
        <taxon>Oryza</taxon>
    </lineage>
</organism>
<dbReference type="Proteomes" id="UP000026961">
    <property type="component" value="Chromosome 3"/>
</dbReference>
<reference evidence="1" key="1">
    <citation type="submission" date="2015-04" db="UniProtKB">
        <authorList>
            <consortium name="EnsemblPlants"/>
        </authorList>
    </citation>
    <scope>IDENTIFICATION</scope>
</reference>
<sequence>MKLVRRYEIGTASIGAANNLYWPSAFQENGKMSGEHSNGSPINEINKILERNFPTINLIPLQA</sequence>
<evidence type="ECO:0000313" key="2">
    <source>
        <dbReference type="Proteomes" id="UP000026961"/>
    </source>
</evidence>
<name>A0A0D9Z4V0_9ORYZ</name>
<dbReference type="EnsemblPlants" id="OGLUM03G10950.1">
    <property type="protein sequence ID" value="OGLUM03G10950.1"/>
    <property type="gene ID" value="OGLUM03G10950"/>
</dbReference>
<dbReference type="Gramene" id="OGLUM03G10950.1">
    <property type="protein sequence ID" value="OGLUM03G10950.1"/>
    <property type="gene ID" value="OGLUM03G10950"/>
</dbReference>